<dbReference type="Pfam" id="PF00753">
    <property type="entry name" value="Lactamase_B"/>
    <property type="match status" value="1"/>
</dbReference>
<organism evidence="2 3">
    <name type="scientific">Kineococcus radiotolerans</name>
    <dbReference type="NCBI Taxonomy" id="131568"/>
    <lineage>
        <taxon>Bacteria</taxon>
        <taxon>Bacillati</taxon>
        <taxon>Actinomycetota</taxon>
        <taxon>Actinomycetes</taxon>
        <taxon>Kineosporiales</taxon>
        <taxon>Kineosporiaceae</taxon>
        <taxon>Kineococcus</taxon>
    </lineage>
</organism>
<sequence length="260" mass="27545">MNRDRMTVTEVAPLVFSVQTALANWYLLREGHEVTLVDGGYPADAPTLLASLDCIGAKPGDVRAVLVTHAHTDHIGGLPLLLRQRPDLPVLLHPGEVAHARREHLEQVSVATIVRHAWRPRVAAWAVQAVRRGGTQDPSIDRGTTFGATTPRLKALDLPGTPVPVPTPGHTSGHTAFLLPEVGAVITGDALVTGHPTTAHEGPQLLPAFFHHDVAEAVTALDALAGLPADLILPGHGRAWRVAMDAAVAAARARRGVPRS</sequence>
<proteinExistence type="predicted"/>
<keyword evidence="2" id="KW-0378">Hydrolase</keyword>
<dbReference type="SUPFAM" id="SSF56281">
    <property type="entry name" value="Metallo-hydrolase/oxidoreductase"/>
    <property type="match status" value="1"/>
</dbReference>
<name>A0A7W4TR67_KINRA</name>
<reference evidence="2 3" key="1">
    <citation type="submission" date="2020-08" db="EMBL/GenBank/DDBJ databases">
        <title>The Agave Microbiome: Exploring the role of microbial communities in plant adaptations to desert environments.</title>
        <authorList>
            <person name="Partida-Martinez L.P."/>
        </authorList>
    </citation>
    <scope>NUCLEOTIDE SEQUENCE [LARGE SCALE GENOMIC DNA]</scope>
    <source>
        <strain evidence="2 3">AS2.23</strain>
    </source>
</reference>
<dbReference type="GO" id="GO:0016787">
    <property type="term" value="F:hydrolase activity"/>
    <property type="evidence" value="ECO:0007669"/>
    <property type="project" value="UniProtKB-KW"/>
</dbReference>
<dbReference type="EMBL" id="JACHVY010000011">
    <property type="protein sequence ID" value="MBB2903593.1"/>
    <property type="molecule type" value="Genomic_DNA"/>
</dbReference>
<dbReference type="InterPro" id="IPR036866">
    <property type="entry name" value="RibonucZ/Hydroxyglut_hydro"/>
</dbReference>
<evidence type="ECO:0000259" key="1">
    <source>
        <dbReference type="SMART" id="SM00849"/>
    </source>
</evidence>
<dbReference type="InterPro" id="IPR050855">
    <property type="entry name" value="NDM-1-like"/>
</dbReference>
<protein>
    <submittedName>
        <fullName evidence="2">Glyoxylase-like metal-dependent hydrolase (Beta-lactamase superfamily II)</fullName>
    </submittedName>
</protein>
<comment type="caution">
    <text evidence="2">The sequence shown here is derived from an EMBL/GenBank/DDBJ whole genome shotgun (WGS) entry which is preliminary data.</text>
</comment>
<evidence type="ECO:0000313" key="2">
    <source>
        <dbReference type="EMBL" id="MBB2903593.1"/>
    </source>
</evidence>
<dbReference type="InterPro" id="IPR001279">
    <property type="entry name" value="Metallo-B-lactamas"/>
</dbReference>
<dbReference type="SMART" id="SM00849">
    <property type="entry name" value="Lactamase_B"/>
    <property type="match status" value="1"/>
</dbReference>
<dbReference type="PANTHER" id="PTHR42951">
    <property type="entry name" value="METALLO-BETA-LACTAMASE DOMAIN-CONTAINING"/>
    <property type="match status" value="1"/>
</dbReference>
<reference evidence="2 3" key="2">
    <citation type="submission" date="2020-08" db="EMBL/GenBank/DDBJ databases">
        <authorList>
            <person name="Partida-Martinez L."/>
            <person name="Huntemann M."/>
            <person name="Clum A."/>
            <person name="Wang J."/>
            <person name="Palaniappan K."/>
            <person name="Ritter S."/>
            <person name="Chen I.-M."/>
            <person name="Stamatis D."/>
            <person name="Reddy T."/>
            <person name="O'Malley R."/>
            <person name="Daum C."/>
            <person name="Shapiro N."/>
            <person name="Ivanova N."/>
            <person name="Kyrpides N."/>
            <person name="Woyke T."/>
        </authorList>
    </citation>
    <scope>NUCLEOTIDE SEQUENCE [LARGE SCALE GENOMIC DNA]</scope>
    <source>
        <strain evidence="2 3">AS2.23</strain>
    </source>
</reference>
<dbReference type="AlphaFoldDB" id="A0A7W4TR67"/>
<feature type="domain" description="Metallo-beta-lactamase" evidence="1">
    <location>
        <begin position="22"/>
        <end position="236"/>
    </location>
</feature>
<dbReference type="Gene3D" id="3.60.15.10">
    <property type="entry name" value="Ribonuclease Z/Hydroxyacylglutathione hydrolase-like"/>
    <property type="match status" value="1"/>
</dbReference>
<evidence type="ECO:0000313" key="3">
    <source>
        <dbReference type="Proteomes" id="UP000533269"/>
    </source>
</evidence>
<dbReference type="PANTHER" id="PTHR42951:SF14">
    <property type="entry name" value="METALLO-BETA-LACTAMASE SUPERFAMILY PROTEIN"/>
    <property type="match status" value="1"/>
</dbReference>
<accession>A0A7W4TR67</accession>
<gene>
    <name evidence="2" type="ORF">FHR75_004436</name>
</gene>
<dbReference type="Proteomes" id="UP000533269">
    <property type="component" value="Unassembled WGS sequence"/>
</dbReference>
<dbReference type="RefSeq" id="WP_221184306.1">
    <property type="nucleotide sequence ID" value="NZ_JACHVY010000011.1"/>
</dbReference>